<organism evidence="4 5">
    <name type="scientific">Mucilaginibacter roseus</name>
    <dbReference type="NCBI Taxonomy" id="1528868"/>
    <lineage>
        <taxon>Bacteria</taxon>
        <taxon>Pseudomonadati</taxon>
        <taxon>Bacteroidota</taxon>
        <taxon>Sphingobacteriia</taxon>
        <taxon>Sphingobacteriales</taxon>
        <taxon>Sphingobacteriaceae</taxon>
        <taxon>Mucilaginibacter</taxon>
    </lineage>
</organism>
<sequence length="427" mass="48018">MIVSLNNPEEFKQKAIAWAHSFEVCCCLNSNNFTDKYGKFEALIAVGVKDELTANAGNAFEQLEQFRQKHQGWVTGFFGYDLKNEVENLSSANRDGLGFPDVYFFAPEHIIVIKNNKAEIISDDADSLLGDIEQASIPSTDQPVSAYVKTRFSKDEYLQTANQIKQHIARGDIYVTNFCQEFYAENAVINPLSIYNKLNSISPNPFSSYFKLRDKYVVCASPERFMAKRRDKLISQPIKGTAKRSDDPAEDEANKASLKRHTKELQENVMIVDLVRNDLTRSAKPGTVKSEELFGLYSFKHVHQMISTVVCEKDDSISDVEAIKNTFPMGSMTGAPKVSAMQLMEQYERSKRGIYSGAIGYFSPNGDFDFNVVIRSLLYNSTNQYLSFQTGSAITFNADAEQEYEECLLKAKAILEVLGQSSAYSQL</sequence>
<dbReference type="InterPro" id="IPR019999">
    <property type="entry name" value="Anth_synth_I-like"/>
</dbReference>
<protein>
    <submittedName>
        <fullName evidence="4">Anthranilate synthase component I family protein</fullName>
    </submittedName>
</protein>
<evidence type="ECO:0000313" key="4">
    <source>
        <dbReference type="EMBL" id="MCD8741636.1"/>
    </source>
</evidence>
<dbReference type="EMBL" id="JAJPWV010000004">
    <property type="protein sequence ID" value="MCD8741636.1"/>
    <property type="molecule type" value="Genomic_DNA"/>
</dbReference>
<evidence type="ECO:0000256" key="1">
    <source>
        <dbReference type="SAM" id="MobiDB-lite"/>
    </source>
</evidence>
<dbReference type="SUPFAM" id="SSF56322">
    <property type="entry name" value="ADC synthase"/>
    <property type="match status" value="1"/>
</dbReference>
<accession>A0ABS8U3G0</accession>
<comment type="caution">
    <text evidence="4">The sequence shown here is derived from an EMBL/GenBank/DDBJ whole genome shotgun (WGS) entry which is preliminary data.</text>
</comment>
<evidence type="ECO:0000259" key="2">
    <source>
        <dbReference type="Pfam" id="PF00425"/>
    </source>
</evidence>
<evidence type="ECO:0000313" key="5">
    <source>
        <dbReference type="Proteomes" id="UP001199919"/>
    </source>
</evidence>
<keyword evidence="5" id="KW-1185">Reference proteome</keyword>
<gene>
    <name evidence="4" type="ORF">LT679_13565</name>
</gene>
<dbReference type="RefSeq" id="WP_232178145.1">
    <property type="nucleotide sequence ID" value="NZ_JAJPWV010000004.1"/>
</dbReference>
<dbReference type="InterPro" id="IPR015890">
    <property type="entry name" value="Chorismate_C"/>
</dbReference>
<feature type="domain" description="Chorismate-utilising enzyme C-terminal" evidence="2">
    <location>
        <begin position="154"/>
        <end position="410"/>
    </location>
</feature>
<name>A0ABS8U3G0_9SPHI</name>
<evidence type="ECO:0000259" key="3">
    <source>
        <dbReference type="Pfam" id="PF04715"/>
    </source>
</evidence>
<dbReference type="PANTHER" id="PTHR11236">
    <property type="entry name" value="AMINOBENZOATE/ANTHRANILATE SYNTHASE"/>
    <property type="match status" value="1"/>
</dbReference>
<dbReference type="InterPro" id="IPR006805">
    <property type="entry name" value="Anth_synth_I_N"/>
</dbReference>
<dbReference type="Gene3D" id="3.60.120.10">
    <property type="entry name" value="Anthranilate synthase"/>
    <property type="match status" value="1"/>
</dbReference>
<feature type="region of interest" description="Disordered" evidence="1">
    <location>
        <begin position="236"/>
        <end position="260"/>
    </location>
</feature>
<reference evidence="4 5" key="1">
    <citation type="submission" date="2021-12" db="EMBL/GenBank/DDBJ databases">
        <title>Mucilaginibacter roseus genome.</title>
        <authorList>
            <person name="Ferreira J.R."/>
            <person name="Newman J.D."/>
        </authorList>
    </citation>
    <scope>NUCLEOTIDE SEQUENCE [LARGE SCALE GENOMIC DNA]</scope>
    <source>
        <strain evidence="4 5">LMG 28454</strain>
    </source>
</reference>
<dbReference type="PANTHER" id="PTHR11236:SF18">
    <property type="entry name" value="AMINODEOXYCHORISMATE SYNTHASE"/>
    <property type="match status" value="1"/>
</dbReference>
<dbReference type="InterPro" id="IPR005801">
    <property type="entry name" value="ADC_synthase"/>
</dbReference>
<dbReference type="Proteomes" id="UP001199919">
    <property type="component" value="Unassembled WGS sequence"/>
</dbReference>
<feature type="domain" description="Anthranilate synthase component I N-terminal" evidence="3">
    <location>
        <begin position="72"/>
        <end position="118"/>
    </location>
</feature>
<dbReference type="Pfam" id="PF04715">
    <property type="entry name" value="Anth_synt_I_N"/>
    <property type="match status" value="1"/>
</dbReference>
<dbReference type="PRINTS" id="PR00095">
    <property type="entry name" value="ANTSNTHASEI"/>
</dbReference>
<dbReference type="Pfam" id="PF00425">
    <property type="entry name" value="Chorismate_bind"/>
    <property type="match status" value="1"/>
</dbReference>
<proteinExistence type="predicted"/>